<dbReference type="STRING" id="237018.SAMN04489723_103119"/>
<dbReference type="PROSITE" id="PS50293">
    <property type="entry name" value="TPR_REGION"/>
    <property type="match status" value="1"/>
</dbReference>
<dbReference type="Pfam" id="PF13432">
    <property type="entry name" value="TPR_16"/>
    <property type="match status" value="1"/>
</dbReference>
<protein>
    <submittedName>
        <fullName evidence="5">Tetratricopeptide repeat-containing protein</fullName>
    </submittedName>
</protein>
<keyword evidence="6" id="KW-1185">Reference proteome</keyword>
<dbReference type="Gene3D" id="1.25.40.10">
    <property type="entry name" value="Tetratricopeptide repeat domain"/>
    <property type="match status" value="4"/>
</dbReference>
<evidence type="ECO:0000256" key="2">
    <source>
        <dbReference type="ARBA" id="ARBA00022803"/>
    </source>
</evidence>
<proteinExistence type="predicted"/>
<dbReference type="Proteomes" id="UP000198790">
    <property type="component" value="Unassembled WGS sequence"/>
</dbReference>
<dbReference type="PROSITE" id="PS50005">
    <property type="entry name" value="TPR"/>
    <property type="match status" value="3"/>
</dbReference>
<organism evidence="5 6">
    <name type="scientific">Algoriphagus aquimarinus</name>
    <dbReference type="NCBI Taxonomy" id="237018"/>
    <lineage>
        <taxon>Bacteria</taxon>
        <taxon>Pseudomonadati</taxon>
        <taxon>Bacteroidota</taxon>
        <taxon>Cytophagia</taxon>
        <taxon>Cytophagales</taxon>
        <taxon>Cyclobacteriaceae</taxon>
        <taxon>Algoriphagus</taxon>
    </lineage>
</organism>
<dbReference type="Pfam" id="PF14559">
    <property type="entry name" value="TPR_19"/>
    <property type="match status" value="1"/>
</dbReference>
<evidence type="ECO:0000313" key="6">
    <source>
        <dbReference type="Proteomes" id="UP000198790"/>
    </source>
</evidence>
<dbReference type="InterPro" id="IPR011990">
    <property type="entry name" value="TPR-like_helical_dom_sf"/>
</dbReference>
<dbReference type="AlphaFoldDB" id="A0A1I0XD71"/>
<reference evidence="5 6" key="1">
    <citation type="submission" date="2016-10" db="EMBL/GenBank/DDBJ databases">
        <authorList>
            <person name="de Groot N.N."/>
        </authorList>
    </citation>
    <scope>NUCLEOTIDE SEQUENCE [LARGE SCALE GENOMIC DNA]</scope>
    <source>
        <strain evidence="5 6">DSM 23399</strain>
    </source>
</reference>
<feature type="repeat" description="TPR" evidence="3">
    <location>
        <begin position="441"/>
        <end position="474"/>
    </location>
</feature>
<dbReference type="InterPro" id="IPR019734">
    <property type="entry name" value="TPR_rpt"/>
</dbReference>
<accession>A0A1I0XD71</accession>
<feature type="region of interest" description="Disordered" evidence="4">
    <location>
        <begin position="573"/>
        <end position="592"/>
    </location>
</feature>
<feature type="repeat" description="TPR" evidence="3">
    <location>
        <begin position="333"/>
        <end position="366"/>
    </location>
</feature>
<evidence type="ECO:0000256" key="4">
    <source>
        <dbReference type="SAM" id="MobiDB-lite"/>
    </source>
</evidence>
<dbReference type="InterPro" id="IPR052346">
    <property type="entry name" value="O-mannosyl-transferase_TMTC"/>
</dbReference>
<dbReference type="PANTHER" id="PTHR44227">
    <property type="match status" value="1"/>
</dbReference>
<keyword evidence="2 3" id="KW-0802">TPR repeat</keyword>
<evidence type="ECO:0000313" key="5">
    <source>
        <dbReference type="EMBL" id="SFA98941.1"/>
    </source>
</evidence>
<dbReference type="SUPFAM" id="SSF48452">
    <property type="entry name" value="TPR-like"/>
    <property type="match status" value="2"/>
</dbReference>
<dbReference type="PANTHER" id="PTHR44227:SF3">
    <property type="entry name" value="PROTEIN O-MANNOSYL-TRANSFERASE TMTC4"/>
    <property type="match status" value="1"/>
</dbReference>
<keyword evidence="1" id="KW-0677">Repeat</keyword>
<dbReference type="InterPro" id="IPR013105">
    <property type="entry name" value="TPR_2"/>
</dbReference>
<dbReference type="EMBL" id="FOKK01000003">
    <property type="protein sequence ID" value="SFA98941.1"/>
    <property type="molecule type" value="Genomic_DNA"/>
</dbReference>
<feature type="repeat" description="TPR" evidence="3">
    <location>
        <begin position="57"/>
        <end position="90"/>
    </location>
</feature>
<sequence length="592" mass="67730">MHKRHYVCELKLQSKFPVNFKRTLLIFLVVVLGFSSGFAQDRLSKKERTAQLNEKQGTRYFIEGEKNLVLDDLEKAFFYFQKALEFSPEEPAIHYKIAEVLVKANQAEKAMPFATKATELDGDNKYYSLMLAEIYTNLKQPLKAAEILENLTADGENNQQYNLDLASIYLNANELDKALIVLDRAEEYYGVMEPITIQKQRIYLNNNNLNQAIAEGEKLVESRPGNPTYVMNVVEILYNNNRVDQALELVFNEIDKYPNQPELQMAAHSLLKDKGEIKESNHHLYLAFASSDLDPEVKSKAFISQLNDIKTQERDVLLDSLEVLMATSSPENADIYAALGQRRIQDQKTKEGIDYFKKSLLINPKNASMLEQVILGSFGEDADFVELEKFTILGVDEYPQNPEFWFYDGVVKSAQKKDEEAVVSLKKAIELNSNKNSQLDQVAFGSLGSSLYNLGEKEEAFRNFDKALEINPNDEQVLNNYSYFLSLEKKNLEKAKAMSDKVVKRFPDNGTFLDTHAWVLFQMEDYEGAKKFMDLAMKYEETPSGVMLEHYGDILFHLGKKNEALSYWKKAEGSSEASDKLSQKIKEGKYHE</sequence>
<name>A0A1I0XD71_9BACT</name>
<dbReference type="Pfam" id="PF07719">
    <property type="entry name" value="TPR_2"/>
    <property type="match status" value="1"/>
</dbReference>
<evidence type="ECO:0000256" key="1">
    <source>
        <dbReference type="ARBA" id="ARBA00022737"/>
    </source>
</evidence>
<gene>
    <name evidence="5" type="ORF">SAMN04489723_103119</name>
</gene>
<dbReference type="SMART" id="SM00028">
    <property type="entry name" value="TPR"/>
    <property type="match status" value="6"/>
</dbReference>
<evidence type="ECO:0000256" key="3">
    <source>
        <dbReference type="PROSITE-ProRule" id="PRU00339"/>
    </source>
</evidence>